<dbReference type="Proteomes" id="UP000075902">
    <property type="component" value="Unassembled WGS sequence"/>
</dbReference>
<evidence type="ECO:0000313" key="1">
    <source>
        <dbReference type="EnsemblMetazoa" id="AMEC012819-PA"/>
    </source>
</evidence>
<name>A0A182U2Q6_9DIPT</name>
<keyword evidence="2" id="KW-1185">Reference proteome</keyword>
<proteinExistence type="predicted"/>
<sequence length="259" mass="30488">MKRSLVRFQCAIKCLMVVAADGTTSAALFVLPALRTVRVCALVLQHLCVRWMGRRAPIGTGRTSGELMLLRRRVLGHVHHVQVLLVVVLLRCGLHILVERRHYLLLYDGDRDRVRCRLLMVHRLVGRWATASRRRLRTRMVLLVRLAGRGRRGWRGRGQILDLARLGRFVEAVRLMERWRRLEGLRVDRRPVRRHYLQRVRRQQWLPSCCRYLHLRCTDWNYNRNATEKIATVSNIQRADATPPRYRSAFRQRARRSGG</sequence>
<evidence type="ECO:0000313" key="2">
    <source>
        <dbReference type="Proteomes" id="UP000075902"/>
    </source>
</evidence>
<organism evidence="1 2">
    <name type="scientific">Anopheles melas</name>
    <dbReference type="NCBI Taxonomy" id="34690"/>
    <lineage>
        <taxon>Eukaryota</taxon>
        <taxon>Metazoa</taxon>
        <taxon>Ecdysozoa</taxon>
        <taxon>Arthropoda</taxon>
        <taxon>Hexapoda</taxon>
        <taxon>Insecta</taxon>
        <taxon>Pterygota</taxon>
        <taxon>Neoptera</taxon>
        <taxon>Endopterygota</taxon>
        <taxon>Diptera</taxon>
        <taxon>Nematocera</taxon>
        <taxon>Culicoidea</taxon>
        <taxon>Culicidae</taxon>
        <taxon>Anophelinae</taxon>
        <taxon>Anopheles</taxon>
    </lineage>
</organism>
<dbReference type="EnsemblMetazoa" id="AMEC012819-RA">
    <property type="protein sequence ID" value="AMEC012819-PA"/>
    <property type="gene ID" value="AMEC012819"/>
</dbReference>
<dbReference type="VEuPathDB" id="VectorBase:AMEC012819"/>
<reference evidence="1" key="2">
    <citation type="submission" date="2020-05" db="UniProtKB">
        <authorList>
            <consortium name="EnsemblMetazoa"/>
        </authorList>
    </citation>
    <scope>IDENTIFICATION</scope>
    <source>
        <strain evidence="1">CM1001059</strain>
    </source>
</reference>
<accession>A0A182U2Q6</accession>
<dbReference type="AlphaFoldDB" id="A0A182U2Q6"/>
<reference evidence="2" key="1">
    <citation type="submission" date="2014-01" db="EMBL/GenBank/DDBJ databases">
        <title>The Genome Sequence of Anopheles melas CM1001059_A (V2).</title>
        <authorList>
            <consortium name="The Broad Institute Genomics Platform"/>
            <person name="Neafsey D.E."/>
            <person name="Besansky N."/>
            <person name="Howell P."/>
            <person name="Walton C."/>
            <person name="Young S.K."/>
            <person name="Zeng Q."/>
            <person name="Gargeya S."/>
            <person name="Fitzgerald M."/>
            <person name="Haas B."/>
            <person name="Abouelleil A."/>
            <person name="Allen A.W."/>
            <person name="Alvarado L."/>
            <person name="Arachchi H.M."/>
            <person name="Berlin A.M."/>
            <person name="Chapman S.B."/>
            <person name="Gainer-Dewar J."/>
            <person name="Goldberg J."/>
            <person name="Griggs A."/>
            <person name="Gujja S."/>
            <person name="Hansen M."/>
            <person name="Howarth C."/>
            <person name="Imamovic A."/>
            <person name="Ireland A."/>
            <person name="Larimer J."/>
            <person name="McCowan C."/>
            <person name="Murphy C."/>
            <person name="Pearson M."/>
            <person name="Poon T.W."/>
            <person name="Priest M."/>
            <person name="Roberts A."/>
            <person name="Saif S."/>
            <person name="Shea T."/>
            <person name="Sisk P."/>
            <person name="Sykes S."/>
            <person name="Wortman J."/>
            <person name="Nusbaum C."/>
            <person name="Birren B."/>
        </authorList>
    </citation>
    <scope>NUCLEOTIDE SEQUENCE [LARGE SCALE GENOMIC DNA]</scope>
    <source>
        <strain evidence="2">CM1001059</strain>
    </source>
</reference>
<protein>
    <submittedName>
        <fullName evidence="1">Uncharacterized protein</fullName>
    </submittedName>
</protein>